<dbReference type="Proteomes" id="UP000801428">
    <property type="component" value="Unassembled WGS sequence"/>
</dbReference>
<evidence type="ECO:0008006" key="4">
    <source>
        <dbReference type="Google" id="ProtNLM"/>
    </source>
</evidence>
<evidence type="ECO:0000256" key="1">
    <source>
        <dbReference type="ARBA" id="ARBA00010139"/>
    </source>
</evidence>
<sequence>MIEAFLPFQLETLSSALVVLLVINFVYSTDHNFQLLEDRAHAIFDEMIAQKNPIARYRKAEATHVKELLTSMGSSTEQPHGERASTLQEPQIFDLNNARPLAGSAATVASEDLVQQLSLATPLTFPMVPDDDFLLNFGLSSEALDSVADHVIFDSPLGDIGAIQFQKKVQNLELVIYEKNPDVGGTWYENRYPGVNGGDPEVVHDSADVLVTGTGTLNEWKWPEIEGLHSFQGTLLHSANWDQSFDSTGKTIAVIGGGSSGIQIVPALVSKVARMDHYVRGKIWIANQIAEHHVKDRQGKDSSGNFSYFPEEKQAWLKDPAIYLRYRKELELSLQGLYAISERDSPKTAGIEQKLAQVMAERLKEKPELIESLLPSYPVFCKRPTPGPGYLEALTMPQVDVITSTIKSVDSSGILTTDGKHRPVEAIICATGFETSLSSGFPIYGRNGINLREKYTEYPRTYLGLCTDGFPNFFQSLGPNSWQGAGSLLLMLESVHSYIAQVLERLSTSNVKTVEPKKSSVDKFTAYCDEYFKRTVYTADCLSWYKTSPPGSSIEQRKHGRVTALWPGSSVHATKALSCVRWEEFEVEYVDGNDFGWFGNGWTVADRTGDAEGLTGYLNDFQFLTPP</sequence>
<dbReference type="InterPro" id="IPR051209">
    <property type="entry name" value="FAD-bind_Monooxygenase_sf"/>
</dbReference>
<gene>
    <name evidence="2" type="ORF">E8E13_000900</name>
</gene>
<comment type="caution">
    <text evidence="2">The sequence shown here is derived from an EMBL/GenBank/DDBJ whole genome shotgun (WGS) entry which is preliminary data.</text>
</comment>
<comment type="similarity">
    <text evidence="1">Belongs to the FAD-binding monooxygenase family.</text>
</comment>
<keyword evidence="3" id="KW-1185">Reference proteome</keyword>
<dbReference type="InterPro" id="IPR036188">
    <property type="entry name" value="FAD/NAD-bd_sf"/>
</dbReference>
<dbReference type="AlphaFoldDB" id="A0A9P4W546"/>
<reference evidence="2" key="1">
    <citation type="submission" date="2019-04" db="EMBL/GenBank/DDBJ databases">
        <title>Sequencing of skin fungus with MAO and IRED activity.</title>
        <authorList>
            <person name="Marsaioli A.J."/>
            <person name="Bonatto J.M.C."/>
            <person name="Reis Junior O."/>
        </authorList>
    </citation>
    <scope>NUCLEOTIDE SEQUENCE</scope>
    <source>
        <strain evidence="2">30M1</strain>
    </source>
</reference>
<dbReference type="PANTHER" id="PTHR42877">
    <property type="entry name" value="L-ORNITHINE N(5)-MONOOXYGENASE-RELATED"/>
    <property type="match status" value="1"/>
</dbReference>
<name>A0A9P4W546_CURKU</name>
<proteinExistence type="inferred from homology"/>
<dbReference type="OrthoDB" id="74360at2759"/>
<dbReference type="PANTHER" id="PTHR42877:SF7">
    <property type="entry name" value="FLAVIN-BINDING MONOOXYGENASE-RELATED"/>
    <property type="match status" value="1"/>
</dbReference>
<dbReference type="SUPFAM" id="SSF51905">
    <property type="entry name" value="FAD/NAD(P)-binding domain"/>
    <property type="match status" value="2"/>
</dbReference>
<organism evidence="2 3">
    <name type="scientific">Curvularia kusanoi</name>
    <name type="common">Cochliobolus kusanoi</name>
    <dbReference type="NCBI Taxonomy" id="90978"/>
    <lineage>
        <taxon>Eukaryota</taxon>
        <taxon>Fungi</taxon>
        <taxon>Dikarya</taxon>
        <taxon>Ascomycota</taxon>
        <taxon>Pezizomycotina</taxon>
        <taxon>Dothideomycetes</taxon>
        <taxon>Pleosporomycetidae</taxon>
        <taxon>Pleosporales</taxon>
        <taxon>Pleosporineae</taxon>
        <taxon>Pleosporaceae</taxon>
        <taxon>Curvularia</taxon>
    </lineage>
</organism>
<dbReference type="EMBL" id="SWKU01000016">
    <property type="protein sequence ID" value="KAF2999664.1"/>
    <property type="molecule type" value="Genomic_DNA"/>
</dbReference>
<evidence type="ECO:0000313" key="2">
    <source>
        <dbReference type="EMBL" id="KAF2999664.1"/>
    </source>
</evidence>
<evidence type="ECO:0000313" key="3">
    <source>
        <dbReference type="Proteomes" id="UP000801428"/>
    </source>
</evidence>
<dbReference type="Gene3D" id="3.50.50.60">
    <property type="entry name" value="FAD/NAD(P)-binding domain"/>
    <property type="match status" value="3"/>
</dbReference>
<protein>
    <recommendedName>
        <fullName evidence="4">Flavin-binding monooxygenase</fullName>
    </recommendedName>
</protein>
<accession>A0A9P4W546</accession>